<proteinExistence type="predicted"/>
<keyword evidence="3" id="KW-0131">Cell cycle</keyword>
<evidence type="ECO:0000256" key="1">
    <source>
        <dbReference type="SAM" id="MobiDB-lite"/>
    </source>
</evidence>
<feature type="transmembrane region" description="Helical" evidence="2">
    <location>
        <begin position="58"/>
        <end position="75"/>
    </location>
</feature>
<evidence type="ECO:0000256" key="2">
    <source>
        <dbReference type="SAM" id="Phobius"/>
    </source>
</evidence>
<protein>
    <submittedName>
        <fullName evidence="3">Cell division protein DivIC (FtsB), stabilizes FtsL against RasP cleavage</fullName>
    </submittedName>
</protein>
<gene>
    <name evidence="3" type="ORF">FM105_14360</name>
</gene>
<evidence type="ECO:0000313" key="3">
    <source>
        <dbReference type="EMBL" id="SLN01296.1"/>
    </source>
</evidence>
<dbReference type="InterPro" id="IPR007060">
    <property type="entry name" value="FtsL/DivIC"/>
</dbReference>
<keyword evidence="2" id="KW-1133">Transmembrane helix</keyword>
<organism evidence="3 4">
    <name type="scientific">Brevibacterium yomogidense</name>
    <dbReference type="NCBI Taxonomy" id="946573"/>
    <lineage>
        <taxon>Bacteria</taxon>
        <taxon>Bacillati</taxon>
        <taxon>Actinomycetota</taxon>
        <taxon>Actinomycetes</taxon>
        <taxon>Micrococcales</taxon>
        <taxon>Brevibacteriaceae</taxon>
        <taxon>Brevibacterium</taxon>
    </lineage>
</organism>
<feature type="region of interest" description="Disordered" evidence="1">
    <location>
        <begin position="136"/>
        <end position="155"/>
    </location>
</feature>
<reference evidence="4" key="1">
    <citation type="submission" date="2017-02" db="EMBL/GenBank/DDBJ databases">
        <authorList>
            <person name="Dridi B."/>
        </authorList>
    </citation>
    <scope>NUCLEOTIDE SEQUENCE [LARGE SCALE GENOMIC DNA]</scope>
    <source>
        <strain evidence="4">B Co 03.10</strain>
    </source>
</reference>
<keyword evidence="2" id="KW-0472">Membrane</keyword>
<keyword evidence="2" id="KW-0812">Transmembrane</keyword>
<dbReference type="AlphaFoldDB" id="A0A1X6XQ88"/>
<dbReference type="EMBL" id="FWFF01000022">
    <property type="protein sequence ID" value="SLN01296.1"/>
    <property type="molecule type" value="Genomic_DNA"/>
</dbReference>
<dbReference type="Pfam" id="PF04977">
    <property type="entry name" value="DivIC"/>
    <property type="match status" value="1"/>
</dbReference>
<keyword evidence="3" id="KW-0132">Cell division</keyword>
<feature type="region of interest" description="Disordered" evidence="1">
    <location>
        <begin position="1"/>
        <end position="44"/>
    </location>
</feature>
<feature type="compositionally biased region" description="Gly residues" evidence="1">
    <location>
        <begin position="10"/>
        <end position="21"/>
    </location>
</feature>
<dbReference type="GO" id="GO:0051301">
    <property type="term" value="P:cell division"/>
    <property type="evidence" value="ECO:0007669"/>
    <property type="project" value="UniProtKB-KW"/>
</dbReference>
<evidence type="ECO:0000313" key="4">
    <source>
        <dbReference type="Proteomes" id="UP000196581"/>
    </source>
</evidence>
<accession>A0A1X6XQ88</accession>
<dbReference type="Proteomes" id="UP000196581">
    <property type="component" value="Unassembled WGS sequence"/>
</dbReference>
<sequence>MDTMSRRSTGGRGSGRPGPAGGRRPHRASKQSRSTGSVSPELIDDTAAGRRMSFRTSVIVGTLLIVLFGLIQPISSGLTQMQQIAALEADIAATKGEVEQLQEERERLDDPAHLERLARENLQYVHEGEEAFIVVDSPNDHGDEADESEASASKAVRAQPWYIELADSLRAVGYANEEDPT</sequence>
<name>A0A1X6XQ88_9MICO</name>
<keyword evidence="4" id="KW-1185">Reference proteome</keyword>